<dbReference type="SUPFAM" id="SSF47413">
    <property type="entry name" value="lambda repressor-like DNA-binding domains"/>
    <property type="match status" value="1"/>
</dbReference>
<dbReference type="RefSeq" id="WP_035070117.1">
    <property type="nucleotide sequence ID" value="NZ_JMIH01000013.1"/>
</dbReference>
<accession>A0A074L2E3</accession>
<dbReference type="AlphaFoldDB" id="A0A074L2E3"/>
<dbReference type="STRING" id="1048983.EL17_02100"/>
<dbReference type="PANTHER" id="PTHR30146">
    <property type="entry name" value="LACI-RELATED TRANSCRIPTIONAL REPRESSOR"/>
    <property type="match status" value="1"/>
</dbReference>
<dbReference type="Gene3D" id="3.40.50.2300">
    <property type="match status" value="2"/>
</dbReference>
<gene>
    <name evidence="5" type="ORF">EL17_02100</name>
</gene>
<dbReference type="SMART" id="SM00354">
    <property type="entry name" value="HTH_LACI"/>
    <property type="match status" value="1"/>
</dbReference>
<proteinExistence type="predicted"/>
<dbReference type="InterPro" id="IPR010982">
    <property type="entry name" value="Lambda_DNA-bd_dom_sf"/>
</dbReference>
<keyword evidence="2" id="KW-0238">DNA-binding</keyword>
<dbReference type="Proteomes" id="UP000027821">
    <property type="component" value="Unassembled WGS sequence"/>
</dbReference>
<dbReference type="Pfam" id="PF00356">
    <property type="entry name" value="LacI"/>
    <property type="match status" value="1"/>
</dbReference>
<protein>
    <submittedName>
        <fullName evidence="5">LacI family transcriptional regulator</fullName>
    </submittedName>
</protein>
<sequence>MAKQKLSIKDVAAQLKISITTVSFILNGKAKENRISEKLTKKVLDHIEKVGYQPSQLAQSLRTGKSKILVFMVEDISNYFYSSIARKLEEKAYATGYKIIYCSTENDIKKAQELIQVFKGRQVDGYIITAPDGLEEDIKGLMEEGLPVVLFDRYFPNLDVSHVVINNNEATSIAISKLIFNGYKNIGFVTLESKQTQMMDRYLGYEKAIKDHGLSLHLQTIPYSDIGTDRVAHTISTFIAEEKPTLDALFFSTNYLTISGLSALKSHHKIIPTDIAVIAFDDNDLFKLYDPPISAISQPIEEMANKLMEVILTQLKGEMVIEKIELPVQYIHRESSGIHRP</sequence>
<evidence type="ECO:0000256" key="3">
    <source>
        <dbReference type="ARBA" id="ARBA00023163"/>
    </source>
</evidence>
<keyword evidence="1" id="KW-0805">Transcription regulation</keyword>
<dbReference type="PROSITE" id="PS50932">
    <property type="entry name" value="HTH_LACI_2"/>
    <property type="match status" value="1"/>
</dbReference>
<dbReference type="InterPro" id="IPR000843">
    <property type="entry name" value="HTH_LacI"/>
</dbReference>
<evidence type="ECO:0000313" key="5">
    <source>
        <dbReference type="EMBL" id="KEO75354.1"/>
    </source>
</evidence>
<dbReference type="EMBL" id="JMIH01000013">
    <property type="protein sequence ID" value="KEO75354.1"/>
    <property type="molecule type" value="Genomic_DNA"/>
</dbReference>
<evidence type="ECO:0000313" key="6">
    <source>
        <dbReference type="Proteomes" id="UP000027821"/>
    </source>
</evidence>
<dbReference type="GO" id="GO:0003700">
    <property type="term" value="F:DNA-binding transcription factor activity"/>
    <property type="evidence" value="ECO:0007669"/>
    <property type="project" value="TreeGrafter"/>
</dbReference>
<dbReference type="GO" id="GO:0000976">
    <property type="term" value="F:transcription cis-regulatory region binding"/>
    <property type="evidence" value="ECO:0007669"/>
    <property type="project" value="TreeGrafter"/>
</dbReference>
<keyword evidence="3" id="KW-0804">Transcription</keyword>
<evidence type="ECO:0000256" key="2">
    <source>
        <dbReference type="ARBA" id="ARBA00023125"/>
    </source>
</evidence>
<dbReference type="CDD" id="cd01392">
    <property type="entry name" value="HTH_LacI"/>
    <property type="match status" value="1"/>
</dbReference>
<dbReference type="OrthoDB" id="833520at2"/>
<dbReference type="eggNOG" id="COG1609">
    <property type="taxonomic scope" value="Bacteria"/>
</dbReference>
<dbReference type="Gene3D" id="1.10.260.40">
    <property type="entry name" value="lambda repressor-like DNA-binding domains"/>
    <property type="match status" value="1"/>
</dbReference>
<evidence type="ECO:0000259" key="4">
    <source>
        <dbReference type="PROSITE" id="PS50932"/>
    </source>
</evidence>
<feature type="domain" description="HTH lacI-type" evidence="4">
    <location>
        <begin position="6"/>
        <end position="63"/>
    </location>
</feature>
<evidence type="ECO:0000256" key="1">
    <source>
        <dbReference type="ARBA" id="ARBA00023015"/>
    </source>
</evidence>
<name>A0A074L2E3_9BACT</name>
<keyword evidence="6" id="KW-1185">Reference proteome</keyword>
<dbReference type="Pfam" id="PF13377">
    <property type="entry name" value="Peripla_BP_3"/>
    <property type="match status" value="1"/>
</dbReference>
<dbReference type="InterPro" id="IPR028082">
    <property type="entry name" value="Peripla_BP_I"/>
</dbReference>
<dbReference type="SUPFAM" id="SSF53822">
    <property type="entry name" value="Periplasmic binding protein-like I"/>
    <property type="match status" value="1"/>
</dbReference>
<dbReference type="InterPro" id="IPR046335">
    <property type="entry name" value="LacI/GalR-like_sensor"/>
</dbReference>
<comment type="caution">
    <text evidence="5">The sequence shown here is derived from an EMBL/GenBank/DDBJ whole genome shotgun (WGS) entry which is preliminary data.</text>
</comment>
<organism evidence="5 6">
    <name type="scientific">Anditalea andensis</name>
    <dbReference type="NCBI Taxonomy" id="1048983"/>
    <lineage>
        <taxon>Bacteria</taxon>
        <taxon>Pseudomonadati</taxon>
        <taxon>Bacteroidota</taxon>
        <taxon>Cytophagia</taxon>
        <taxon>Cytophagales</taxon>
        <taxon>Cytophagaceae</taxon>
        <taxon>Anditalea</taxon>
    </lineage>
</organism>
<dbReference type="PANTHER" id="PTHR30146:SF109">
    <property type="entry name" value="HTH-TYPE TRANSCRIPTIONAL REGULATOR GALS"/>
    <property type="match status" value="1"/>
</dbReference>
<reference evidence="5 6" key="1">
    <citation type="submission" date="2014-04" db="EMBL/GenBank/DDBJ databases">
        <title>Characterization and application of a salt tolerant electro-active bacterium.</title>
        <authorList>
            <person name="Yang L."/>
            <person name="Wei S."/>
            <person name="Tay Q.X.M."/>
        </authorList>
    </citation>
    <scope>NUCLEOTIDE SEQUENCE [LARGE SCALE GENOMIC DNA]</scope>
    <source>
        <strain evidence="5 6">LY1</strain>
    </source>
</reference>